<keyword evidence="3" id="KW-1185">Reference proteome</keyword>
<comment type="caution">
    <text evidence="2">The sequence shown here is derived from an EMBL/GenBank/DDBJ whole genome shotgun (WGS) entry which is preliminary data.</text>
</comment>
<dbReference type="EMBL" id="CABFOC020000007">
    <property type="protein sequence ID" value="CAH0045036.1"/>
    <property type="molecule type" value="Genomic_DNA"/>
</dbReference>
<evidence type="ECO:0000313" key="2">
    <source>
        <dbReference type="EMBL" id="CAH0045036.1"/>
    </source>
</evidence>
<organism evidence="2 3">
    <name type="scientific">Clonostachys solani</name>
    <dbReference type="NCBI Taxonomy" id="160281"/>
    <lineage>
        <taxon>Eukaryota</taxon>
        <taxon>Fungi</taxon>
        <taxon>Dikarya</taxon>
        <taxon>Ascomycota</taxon>
        <taxon>Pezizomycotina</taxon>
        <taxon>Sordariomycetes</taxon>
        <taxon>Hypocreomycetidae</taxon>
        <taxon>Hypocreales</taxon>
        <taxon>Bionectriaceae</taxon>
        <taxon>Clonostachys</taxon>
    </lineage>
</organism>
<dbReference type="AlphaFoldDB" id="A0A9N9W438"/>
<feature type="region of interest" description="Disordered" evidence="1">
    <location>
        <begin position="57"/>
        <end position="76"/>
    </location>
</feature>
<dbReference type="Proteomes" id="UP000775872">
    <property type="component" value="Unassembled WGS sequence"/>
</dbReference>
<gene>
    <name evidence="2" type="ORF">CSOL1703_00010778</name>
</gene>
<accession>A0A9N9W438</accession>
<proteinExistence type="predicted"/>
<evidence type="ECO:0000256" key="1">
    <source>
        <dbReference type="SAM" id="MobiDB-lite"/>
    </source>
</evidence>
<name>A0A9N9W438_9HYPO</name>
<reference evidence="2" key="1">
    <citation type="submission" date="2021-10" db="EMBL/GenBank/DDBJ databases">
        <authorList>
            <person name="Piombo E."/>
        </authorList>
    </citation>
    <scope>NUCLEOTIDE SEQUENCE</scope>
</reference>
<dbReference type="OrthoDB" id="4870109at2759"/>
<protein>
    <submittedName>
        <fullName evidence="2">Uncharacterized protein</fullName>
    </submittedName>
</protein>
<evidence type="ECO:0000313" key="3">
    <source>
        <dbReference type="Proteomes" id="UP000775872"/>
    </source>
</evidence>
<sequence length="359" mass="40606">MAQWHPDLHFEGSPVLRNAVVPERNFQDIMTTYPLVSELDAFLELEANADANMASVRASEMPATNPPPPPPSQQEQLREPFRRLLPVYHHYVAPILEFEGAYFTHAMMNGLNIPCVPLDFITGDVLSSYVKYFQPMSKELLNDRILDSKTDDHVREYKERVGIHANSVHENNYAQAMSIWENGVAQFLSPGPSENHNHLPDLQPNLTRWRVVNNGYTQLHRREGNGTNWSAEGIFNYYTNDGAGPDETRPHVVAFVADQAPLKDGLPSTSAVQTAFWLAGTAAAQDFRHNHNVFPVTVVCCSGHKVRVLQVVIDFLRRAIEIRLSQIIDLRDPPFGDWTAFLHFLCWFHPDPIGETAAF</sequence>